<name>A0A1U7LUE7_NEOID</name>
<reference evidence="2 3" key="1">
    <citation type="submission" date="2016-04" db="EMBL/GenBank/DDBJ databases">
        <title>Evolutionary innovation and constraint leading to complex multicellularity in the Ascomycota.</title>
        <authorList>
            <person name="Cisse O."/>
            <person name="Nguyen A."/>
            <person name="Hewitt D.A."/>
            <person name="Jedd G."/>
            <person name="Stajich J.E."/>
        </authorList>
    </citation>
    <scope>NUCLEOTIDE SEQUENCE [LARGE SCALE GENOMIC DNA]</scope>
    <source>
        <strain evidence="2 3">DAH-3</strain>
    </source>
</reference>
<evidence type="ECO:0000313" key="3">
    <source>
        <dbReference type="Proteomes" id="UP000186594"/>
    </source>
</evidence>
<organism evidence="2 3">
    <name type="scientific">Neolecta irregularis (strain DAH-3)</name>
    <dbReference type="NCBI Taxonomy" id="1198029"/>
    <lineage>
        <taxon>Eukaryota</taxon>
        <taxon>Fungi</taxon>
        <taxon>Dikarya</taxon>
        <taxon>Ascomycota</taxon>
        <taxon>Taphrinomycotina</taxon>
        <taxon>Neolectales</taxon>
        <taxon>Neolectaceae</taxon>
        <taxon>Neolecta</taxon>
    </lineage>
</organism>
<comment type="caution">
    <text evidence="2">The sequence shown here is derived from an EMBL/GenBank/DDBJ whole genome shotgun (WGS) entry which is preliminary data.</text>
</comment>
<feature type="domain" description="DUF7330" evidence="1">
    <location>
        <begin position="142"/>
        <end position="249"/>
    </location>
</feature>
<proteinExistence type="predicted"/>
<dbReference type="Pfam" id="PF24016">
    <property type="entry name" value="DUF7330"/>
    <property type="match status" value="1"/>
</dbReference>
<protein>
    <recommendedName>
        <fullName evidence="1">DUF7330 domain-containing protein</fullName>
    </recommendedName>
</protein>
<evidence type="ECO:0000313" key="2">
    <source>
        <dbReference type="EMBL" id="OLL26249.1"/>
    </source>
</evidence>
<dbReference type="InterPro" id="IPR055754">
    <property type="entry name" value="DUF7330"/>
</dbReference>
<keyword evidence="3" id="KW-1185">Reference proteome</keyword>
<evidence type="ECO:0000259" key="1">
    <source>
        <dbReference type="Pfam" id="PF24016"/>
    </source>
</evidence>
<dbReference type="OrthoDB" id="3539644at2759"/>
<dbReference type="AlphaFoldDB" id="A0A1U7LUE7"/>
<dbReference type="Proteomes" id="UP000186594">
    <property type="component" value="Unassembled WGS sequence"/>
</dbReference>
<accession>A0A1U7LUE7</accession>
<gene>
    <name evidence="2" type="ORF">NEOLI_000298</name>
</gene>
<sequence length="286" mass="31561">MEHVRCVLSTVLNGKAMNKEYIPGNSYDGNQLFVVKGGRIAVKGQYDITNRRGIQIEHRGNVNVIEADVDNVEVEFSISQVWKKHCSITTITSIRIPKGKILDAVDIDLPIFDILFDDVNAEIKELGIRAAEGDVAFDSKNLETDHIGIDVNVGTIRGNYKTSRLSASTRVGDIDLNLEVFGKDAEIKTSVATGSSHLHVSKSHDTRNIKSKHVAYNGSITLYYPKTWEGKVRAQTNVGRVSFSDQIQVTKQKSDVVKDDKEGLKGNGQSLLHVQTDVGEIVVDLE</sequence>
<dbReference type="EMBL" id="LXFE01000211">
    <property type="protein sequence ID" value="OLL26249.1"/>
    <property type="molecule type" value="Genomic_DNA"/>
</dbReference>